<accession>A0A8T0VCL9</accession>
<gene>
    <name evidence="1" type="ORF">PVAP13_3KG576401</name>
</gene>
<proteinExistence type="predicted"/>
<sequence length="84" mass="9389">MRRGCCRQVSRGLPVATTAAIAEDDGRELGCFEAVAEEKFKLCVNVCNSLCSVLKAVSLYYRFCKCCNLSYRFCNVQAVALFQF</sequence>
<reference evidence="1" key="1">
    <citation type="submission" date="2020-05" db="EMBL/GenBank/DDBJ databases">
        <title>WGS assembly of Panicum virgatum.</title>
        <authorList>
            <person name="Lovell J.T."/>
            <person name="Jenkins J."/>
            <person name="Shu S."/>
            <person name="Juenger T.E."/>
            <person name="Schmutz J."/>
        </authorList>
    </citation>
    <scope>NUCLEOTIDE SEQUENCE</scope>
    <source>
        <strain evidence="1">AP13</strain>
    </source>
</reference>
<keyword evidence="2" id="KW-1185">Reference proteome</keyword>
<dbReference type="EMBL" id="CM029041">
    <property type="protein sequence ID" value="KAG2631044.1"/>
    <property type="molecule type" value="Genomic_DNA"/>
</dbReference>
<dbReference type="Proteomes" id="UP000823388">
    <property type="component" value="Chromosome 3K"/>
</dbReference>
<name>A0A8T0VCL9_PANVG</name>
<dbReference type="AlphaFoldDB" id="A0A8T0VCL9"/>
<protein>
    <submittedName>
        <fullName evidence="1">Uncharacterized protein</fullName>
    </submittedName>
</protein>
<organism evidence="1 2">
    <name type="scientific">Panicum virgatum</name>
    <name type="common">Blackwell switchgrass</name>
    <dbReference type="NCBI Taxonomy" id="38727"/>
    <lineage>
        <taxon>Eukaryota</taxon>
        <taxon>Viridiplantae</taxon>
        <taxon>Streptophyta</taxon>
        <taxon>Embryophyta</taxon>
        <taxon>Tracheophyta</taxon>
        <taxon>Spermatophyta</taxon>
        <taxon>Magnoliopsida</taxon>
        <taxon>Liliopsida</taxon>
        <taxon>Poales</taxon>
        <taxon>Poaceae</taxon>
        <taxon>PACMAD clade</taxon>
        <taxon>Panicoideae</taxon>
        <taxon>Panicodae</taxon>
        <taxon>Paniceae</taxon>
        <taxon>Panicinae</taxon>
        <taxon>Panicum</taxon>
        <taxon>Panicum sect. Hiantes</taxon>
    </lineage>
</organism>
<evidence type="ECO:0000313" key="1">
    <source>
        <dbReference type="EMBL" id="KAG2631044.1"/>
    </source>
</evidence>
<evidence type="ECO:0000313" key="2">
    <source>
        <dbReference type="Proteomes" id="UP000823388"/>
    </source>
</evidence>
<comment type="caution">
    <text evidence="1">The sequence shown here is derived from an EMBL/GenBank/DDBJ whole genome shotgun (WGS) entry which is preliminary data.</text>
</comment>